<organism evidence="1 2">
    <name type="scientific">Stenotrophomonas maltophilia</name>
    <name type="common">Pseudomonas maltophilia</name>
    <name type="synonym">Xanthomonas maltophilia</name>
    <dbReference type="NCBI Taxonomy" id="40324"/>
    <lineage>
        <taxon>Bacteria</taxon>
        <taxon>Pseudomonadati</taxon>
        <taxon>Pseudomonadota</taxon>
        <taxon>Gammaproteobacteria</taxon>
        <taxon>Lysobacterales</taxon>
        <taxon>Lysobacteraceae</taxon>
        <taxon>Stenotrophomonas</taxon>
        <taxon>Stenotrophomonas maltophilia group</taxon>
    </lineage>
</organism>
<reference evidence="1 2" key="1">
    <citation type="submission" date="2017-06" db="EMBL/GenBank/DDBJ databases">
        <title>Genome sequencing and assembly of Stenotrophomonas maltophilia DF07.</title>
        <authorList>
            <person name="Iyer R."/>
        </authorList>
    </citation>
    <scope>NUCLEOTIDE SEQUENCE [LARGE SCALE GENOMIC DNA]</scope>
    <source>
        <strain evidence="1 2">DF07</strain>
    </source>
</reference>
<gene>
    <name evidence="1" type="ORF">CEK00_20790</name>
</gene>
<evidence type="ECO:0000313" key="1">
    <source>
        <dbReference type="EMBL" id="PAM66868.1"/>
    </source>
</evidence>
<protein>
    <submittedName>
        <fullName evidence="1">Uncharacterized protein</fullName>
    </submittedName>
</protein>
<dbReference type="AlphaFoldDB" id="A0A270N5M5"/>
<feature type="non-terminal residue" evidence="1">
    <location>
        <position position="67"/>
    </location>
</feature>
<evidence type="ECO:0000313" key="2">
    <source>
        <dbReference type="Proteomes" id="UP000216433"/>
    </source>
</evidence>
<proteinExistence type="predicted"/>
<dbReference type="Proteomes" id="UP000216433">
    <property type="component" value="Unassembled WGS sequence"/>
</dbReference>
<comment type="caution">
    <text evidence="1">The sequence shown here is derived from an EMBL/GenBank/DDBJ whole genome shotgun (WGS) entry which is preliminary data.</text>
</comment>
<dbReference type="EMBL" id="NJGC01000043">
    <property type="protein sequence ID" value="PAM66868.1"/>
    <property type="molecule type" value="Genomic_DNA"/>
</dbReference>
<dbReference type="RefSeq" id="WP_141239402.1">
    <property type="nucleotide sequence ID" value="NZ_NJGC01000043.1"/>
</dbReference>
<name>A0A270N5M5_STEMA</name>
<sequence length="67" mass="6829">MTLAPADLPAPLQPLVERALARLAQVLPEPVPAELLPLLTRLAVASCASSAGCRTRVSSAKSLATPG</sequence>
<accession>A0A270N5M5</accession>